<dbReference type="Gene3D" id="3.40.50.300">
    <property type="entry name" value="P-loop containing nucleotide triphosphate hydrolases"/>
    <property type="match status" value="2"/>
</dbReference>
<dbReference type="SUPFAM" id="SSF52540">
    <property type="entry name" value="P-loop containing nucleoside triphosphate hydrolases"/>
    <property type="match status" value="2"/>
</dbReference>
<dbReference type="InterPro" id="IPR032781">
    <property type="entry name" value="ABC_tran_Xtn"/>
</dbReference>
<dbReference type="HOGENOM" id="CLU_000604_36_0_9"/>
<sequence>MSILNVEHVSHDFGGRTILEDASFRLLNGEHIGLVGANGEGKTTFLNIITGKLAPDEGKIEWCKRITTGYLDQHTTLQPGQTIYEVLQNAFRHYFDLEQEMLSIYEEMATADADAMTKLMEDVGEIQEILEHGGFYTIDVKIKEIASGLGLNEIGLDKKVDELSGGQRSKVLLTKLLLENPMILILDEPTNYLDEHHIQWLTNFLINYENAFILVSHDTTFLNNVINVIYHLDNGELTRYKGDYNYYLQQAELKKKQQENAYQKQQKEIAELEDFIARNKARVATRNMAHSRQKKLDKMDIINKPKEKIKPTFSFLEARTPGKVLFECQNLVIGYDSPLTQPMDMIFERSQKVAIKGVNGLGKTTLLKTLIGMLKPYSGIVIQDLFVQIGFFKQEEAALKRTALDYIWDEFPDRTNGEIRGMLAKCGLTTDHIESLMMVLSGGENAKARLCKIMNREANVLVLDEPTNHLDVDAKESLQLALIAFKGAVILVSHEPEFYLPIVDKVINLEECSTKIV</sequence>
<dbReference type="EMBL" id="ADKX01000030">
    <property type="protein sequence ID" value="EFW05106.1"/>
    <property type="molecule type" value="Genomic_DNA"/>
</dbReference>
<evidence type="ECO:0000256" key="1">
    <source>
        <dbReference type="ARBA" id="ARBA00022741"/>
    </source>
</evidence>
<feature type="domain" description="ABC transporter" evidence="4">
    <location>
        <begin position="4"/>
        <end position="259"/>
    </location>
</feature>
<feature type="coiled-coil region" evidence="3">
    <location>
        <begin position="248"/>
        <end position="282"/>
    </location>
</feature>
<keyword evidence="1" id="KW-0547">Nucleotide-binding</keyword>
<feature type="domain" description="ABC transporter" evidence="4">
    <location>
        <begin position="316"/>
        <end position="516"/>
    </location>
</feature>
<dbReference type="RefSeq" id="WP_008788796.1">
    <property type="nucleotide sequence ID" value="NZ_AKCB01000003.1"/>
</dbReference>
<evidence type="ECO:0000313" key="6">
    <source>
        <dbReference type="Proteomes" id="UP000003157"/>
    </source>
</evidence>
<dbReference type="GO" id="GO:0016887">
    <property type="term" value="F:ATP hydrolysis activity"/>
    <property type="evidence" value="ECO:0007669"/>
    <property type="project" value="InterPro"/>
</dbReference>
<dbReference type="OrthoDB" id="9760950at2"/>
<evidence type="ECO:0000313" key="5">
    <source>
        <dbReference type="EMBL" id="EFW05106.1"/>
    </source>
</evidence>
<dbReference type="PROSITE" id="PS50893">
    <property type="entry name" value="ABC_TRANSPORTER_2"/>
    <property type="match status" value="2"/>
</dbReference>
<dbReference type="InterPro" id="IPR003593">
    <property type="entry name" value="AAA+_ATPase"/>
</dbReference>
<dbReference type="PANTHER" id="PTHR42855:SF2">
    <property type="entry name" value="DRUG RESISTANCE ABC TRANSPORTER,ATP-BINDING PROTEIN"/>
    <property type="match status" value="1"/>
</dbReference>
<dbReference type="GeneID" id="78231288"/>
<organism evidence="5 6">
    <name type="scientific">Coprobacillus cateniformis</name>
    <dbReference type="NCBI Taxonomy" id="100884"/>
    <lineage>
        <taxon>Bacteria</taxon>
        <taxon>Bacillati</taxon>
        <taxon>Bacillota</taxon>
        <taxon>Erysipelotrichia</taxon>
        <taxon>Erysipelotrichales</taxon>
        <taxon>Coprobacillaceae</taxon>
        <taxon>Coprobacillus</taxon>
    </lineage>
</organism>
<dbReference type="Pfam" id="PF00005">
    <property type="entry name" value="ABC_tran"/>
    <property type="match status" value="2"/>
</dbReference>
<evidence type="ECO:0000259" key="4">
    <source>
        <dbReference type="PROSITE" id="PS50893"/>
    </source>
</evidence>
<keyword evidence="6" id="KW-1185">Reference proteome</keyword>
<gene>
    <name evidence="5" type="ORF">HMPREF9488_01688</name>
</gene>
<dbReference type="Pfam" id="PF12848">
    <property type="entry name" value="ABC_tran_Xtn"/>
    <property type="match status" value="1"/>
</dbReference>
<dbReference type="eggNOG" id="COG0488">
    <property type="taxonomic scope" value="Bacteria"/>
</dbReference>
<comment type="caution">
    <text evidence="5">The sequence shown here is derived from an EMBL/GenBank/DDBJ whole genome shotgun (WGS) entry which is preliminary data.</text>
</comment>
<evidence type="ECO:0000256" key="3">
    <source>
        <dbReference type="SAM" id="Coils"/>
    </source>
</evidence>
<keyword evidence="2" id="KW-0067">ATP-binding</keyword>
<keyword evidence="3" id="KW-0175">Coiled coil</keyword>
<dbReference type="STRING" id="100884.GCA_000269565_03531"/>
<dbReference type="Proteomes" id="UP000003157">
    <property type="component" value="Unassembled WGS sequence"/>
</dbReference>
<dbReference type="InterPro" id="IPR027417">
    <property type="entry name" value="P-loop_NTPase"/>
</dbReference>
<protein>
    <submittedName>
        <fullName evidence="5">ABC transporter</fullName>
    </submittedName>
</protein>
<accession>E7GA98</accession>
<evidence type="ECO:0000256" key="2">
    <source>
        <dbReference type="ARBA" id="ARBA00022840"/>
    </source>
</evidence>
<name>E7GA98_9FIRM</name>
<reference evidence="5 6" key="1">
    <citation type="submission" date="2010-12" db="EMBL/GenBank/DDBJ databases">
        <title>The Genome Sequence of Coprobacillus sp. strain 29_1.</title>
        <authorList>
            <consortium name="The Broad Institute Genome Sequencing Platform"/>
            <person name="Earl A."/>
            <person name="Ward D."/>
            <person name="Feldgarden M."/>
            <person name="Gevers D."/>
            <person name="Daigneault M."/>
            <person name="Sibley C.D."/>
            <person name="White A."/>
            <person name="Strauss J."/>
            <person name="Allen-Vercoe E."/>
            <person name="Young S.K."/>
            <person name="Zeng Q."/>
            <person name="Gargeya S."/>
            <person name="Fitzgerald M."/>
            <person name="Haas B."/>
            <person name="Abouelleil A."/>
            <person name="Alvarado L."/>
            <person name="Arachchi H.M."/>
            <person name="Berlin A."/>
            <person name="Brown A."/>
            <person name="Chapman S.B."/>
            <person name="Chen Z."/>
            <person name="Dunbar C."/>
            <person name="Freedman E."/>
            <person name="Gearin G."/>
            <person name="Gellesch M."/>
            <person name="Goldberg J."/>
            <person name="Griggs A."/>
            <person name="Gujja S."/>
            <person name="Heilman E."/>
            <person name="Heiman D."/>
            <person name="Howarth C."/>
            <person name="Larson L."/>
            <person name="Lui A."/>
            <person name="MacDonald P.J.P."/>
            <person name="Mehta T."/>
            <person name="Montmayeur A."/>
            <person name="Murphy C."/>
            <person name="Neiman D."/>
            <person name="Pearson M."/>
            <person name="Priest M."/>
            <person name="Roberts A."/>
            <person name="Saif S."/>
            <person name="Shea T."/>
            <person name="Shenoy N."/>
            <person name="Sisk P."/>
            <person name="Stolte C."/>
            <person name="Sykes S."/>
            <person name="White J."/>
            <person name="Yandava C."/>
            <person name="Nusbaum C."/>
            <person name="Birren B."/>
        </authorList>
    </citation>
    <scope>NUCLEOTIDE SEQUENCE [LARGE SCALE GENOMIC DNA]</scope>
    <source>
        <strain evidence="5 6">29_1</strain>
    </source>
</reference>
<dbReference type="InterPro" id="IPR003439">
    <property type="entry name" value="ABC_transporter-like_ATP-bd"/>
</dbReference>
<dbReference type="SMART" id="SM00382">
    <property type="entry name" value="AAA"/>
    <property type="match status" value="2"/>
</dbReference>
<proteinExistence type="predicted"/>
<dbReference type="InterPro" id="IPR051309">
    <property type="entry name" value="ABCF_ATPase"/>
</dbReference>
<dbReference type="PANTHER" id="PTHR42855">
    <property type="entry name" value="ABC TRANSPORTER ATP-BINDING SUBUNIT"/>
    <property type="match status" value="1"/>
</dbReference>
<dbReference type="CDD" id="cd03221">
    <property type="entry name" value="ABCF_EF-3"/>
    <property type="match status" value="2"/>
</dbReference>
<dbReference type="AlphaFoldDB" id="E7GA98"/>
<dbReference type="GO" id="GO:0005524">
    <property type="term" value="F:ATP binding"/>
    <property type="evidence" value="ECO:0007669"/>
    <property type="project" value="UniProtKB-KW"/>
</dbReference>
<dbReference type="FunFam" id="3.40.50.300:FF:000011">
    <property type="entry name" value="Putative ABC transporter ATP-binding component"/>
    <property type="match status" value="1"/>
</dbReference>